<reference evidence="1" key="1">
    <citation type="submission" date="2023-03" db="EMBL/GenBank/DDBJ databases">
        <title>Massive genome expansion in bonnet fungi (Mycena s.s.) driven by repeated elements and novel gene families across ecological guilds.</title>
        <authorList>
            <consortium name="Lawrence Berkeley National Laboratory"/>
            <person name="Harder C.B."/>
            <person name="Miyauchi S."/>
            <person name="Viragh M."/>
            <person name="Kuo A."/>
            <person name="Thoen E."/>
            <person name="Andreopoulos B."/>
            <person name="Lu D."/>
            <person name="Skrede I."/>
            <person name="Drula E."/>
            <person name="Henrissat B."/>
            <person name="Morin E."/>
            <person name="Kohler A."/>
            <person name="Barry K."/>
            <person name="LaButti K."/>
            <person name="Morin E."/>
            <person name="Salamov A."/>
            <person name="Lipzen A."/>
            <person name="Mereny Z."/>
            <person name="Hegedus B."/>
            <person name="Baldrian P."/>
            <person name="Stursova M."/>
            <person name="Weitz H."/>
            <person name="Taylor A."/>
            <person name="Grigoriev I.V."/>
            <person name="Nagy L.G."/>
            <person name="Martin F."/>
            <person name="Kauserud H."/>
        </authorList>
    </citation>
    <scope>NUCLEOTIDE SEQUENCE</scope>
    <source>
        <strain evidence="1">9144</strain>
    </source>
</reference>
<dbReference type="EMBL" id="JARJCW010000054">
    <property type="protein sequence ID" value="KAJ7202518.1"/>
    <property type="molecule type" value="Genomic_DNA"/>
</dbReference>
<protein>
    <submittedName>
        <fullName evidence="1">Uncharacterized protein</fullName>
    </submittedName>
</protein>
<accession>A0AAD6V509</accession>
<dbReference type="Proteomes" id="UP001219525">
    <property type="component" value="Unassembled WGS sequence"/>
</dbReference>
<evidence type="ECO:0000313" key="2">
    <source>
        <dbReference type="Proteomes" id="UP001219525"/>
    </source>
</evidence>
<keyword evidence="2" id="KW-1185">Reference proteome</keyword>
<dbReference type="AlphaFoldDB" id="A0AAD6V509"/>
<comment type="caution">
    <text evidence="1">The sequence shown here is derived from an EMBL/GenBank/DDBJ whole genome shotgun (WGS) entry which is preliminary data.</text>
</comment>
<evidence type="ECO:0000313" key="1">
    <source>
        <dbReference type="EMBL" id="KAJ7202518.1"/>
    </source>
</evidence>
<proteinExistence type="predicted"/>
<sequence length="199" mass="22125">MVQQKDRVARGVGSQNFLYTPEWDEFIHIIRIHSPRAFQFISRHFPARTERSIRQAKQPKMSMELCDRSFTLAKSYLDSIGYEGPVAVACDDSKLFAGLRLHYDAEKGSNVLVGAVGGPILVPDAAAVTRVLHDESVVNGTKLRLWTLQVPLPQMLPVVVAALPIPESLRVPALLEMHKTVIYGLLDHDIHPISYGCDG</sequence>
<name>A0AAD6V509_9AGAR</name>
<organism evidence="1 2">
    <name type="scientific">Mycena pura</name>
    <dbReference type="NCBI Taxonomy" id="153505"/>
    <lineage>
        <taxon>Eukaryota</taxon>
        <taxon>Fungi</taxon>
        <taxon>Dikarya</taxon>
        <taxon>Basidiomycota</taxon>
        <taxon>Agaricomycotina</taxon>
        <taxon>Agaricomycetes</taxon>
        <taxon>Agaricomycetidae</taxon>
        <taxon>Agaricales</taxon>
        <taxon>Marasmiineae</taxon>
        <taxon>Mycenaceae</taxon>
        <taxon>Mycena</taxon>
    </lineage>
</organism>
<gene>
    <name evidence="1" type="ORF">GGX14DRAFT_330575</name>
</gene>
<feature type="non-terminal residue" evidence="1">
    <location>
        <position position="1"/>
    </location>
</feature>